<dbReference type="EMBL" id="CP033433">
    <property type="protein sequence ID" value="AYQ71183.1"/>
    <property type="molecule type" value="Genomic_DNA"/>
</dbReference>
<feature type="transmembrane region" description="Helical" evidence="7">
    <location>
        <begin position="264"/>
        <end position="283"/>
    </location>
</feature>
<dbReference type="GO" id="GO:0005886">
    <property type="term" value="C:plasma membrane"/>
    <property type="evidence" value="ECO:0007669"/>
    <property type="project" value="UniProtKB-SubCell"/>
</dbReference>
<protein>
    <submittedName>
        <fullName evidence="9">EamA family transporter</fullName>
    </submittedName>
</protein>
<feature type="transmembrane region" description="Helical" evidence="7">
    <location>
        <begin position="289"/>
        <end position="307"/>
    </location>
</feature>
<evidence type="ECO:0000256" key="7">
    <source>
        <dbReference type="SAM" id="Phobius"/>
    </source>
</evidence>
<evidence type="ECO:0000256" key="6">
    <source>
        <dbReference type="ARBA" id="ARBA00023136"/>
    </source>
</evidence>
<evidence type="ECO:0000259" key="8">
    <source>
        <dbReference type="Pfam" id="PF00892"/>
    </source>
</evidence>
<keyword evidence="4 7" id="KW-0812">Transmembrane</keyword>
<reference evidence="9 10" key="1">
    <citation type="submission" date="2018-10" db="EMBL/GenBank/DDBJ databases">
        <title>Genome Sequence of Cohnella sp.</title>
        <authorList>
            <person name="Srinivasan S."/>
            <person name="Kim M.K."/>
        </authorList>
    </citation>
    <scope>NUCLEOTIDE SEQUENCE [LARGE SCALE GENOMIC DNA]</scope>
    <source>
        <strain evidence="9 10">18JY8-7</strain>
    </source>
</reference>
<dbReference type="Pfam" id="PF00892">
    <property type="entry name" value="EamA"/>
    <property type="match status" value="2"/>
</dbReference>
<organism evidence="9 10">
    <name type="scientific">Cohnella candidum</name>
    <dbReference type="NCBI Taxonomy" id="2674991"/>
    <lineage>
        <taxon>Bacteria</taxon>
        <taxon>Bacillati</taxon>
        <taxon>Bacillota</taxon>
        <taxon>Bacilli</taxon>
        <taxon>Bacillales</taxon>
        <taxon>Paenibacillaceae</taxon>
        <taxon>Cohnella</taxon>
    </lineage>
</organism>
<feature type="domain" description="EamA" evidence="8">
    <location>
        <begin position="35"/>
        <end position="156"/>
    </location>
</feature>
<keyword evidence="6 7" id="KW-0472">Membrane</keyword>
<evidence type="ECO:0000256" key="2">
    <source>
        <dbReference type="ARBA" id="ARBA00007362"/>
    </source>
</evidence>
<evidence type="ECO:0000256" key="5">
    <source>
        <dbReference type="ARBA" id="ARBA00022989"/>
    </source>
</evidence>
<evidence type="ECO:0000313" key="10">
    <source>
        <dbReference type="Proteomes" id="UP000269097"/>
    </source>
</evidence>
<evidence type="ECO:0000256" key="1">
    <source>
        <dbReference type="ARBA" id="ARBA00004651"/>
    </source>
</evidence>
<keyword evidence="3" id="KW-1003">Cell membrane</keyword>
<dbReference type="Proteomes" id="UP000269097">
    <property type="component" value="Chromosome"/>
</dbReference>
<comment type="similarity">
    <text evidence="2">Belongs to the EamA transporter family.</text>
</comment>
<feature type="domain" description="EamA" evidence="8">
    <location>
        <begin position="175"/>
        <end position="308"/>
    </location>
</feature>
<proteinExistence type="inferred from homology"/>
<dbReference type="AlphaFoldDB" id="A0A3G3JSJ3"/>
<evidence type="ECO:0000256" key="4">
    <source>
        <dbReference type="ARBA" id="ARBA00022692"/>
    </source>
</evidence>
<accession>A0A3G3JSJ3</accession>
<dbReference type="PANTHER" id="PTHR32322">
    <property type="entry name" value="INNER MEMBRANE TRANSPORTER"/>
    <property type="match status" value="1"/>
</dbReference>
<dbReference type="SUPFAM" id="SSF103481">
    <property type="entry name" value="Multidrug resistance efflux transporter EmrE"/>
    <property type="match status" value="2"/>
</dbReference>
<dbReference type="PANTHER" id="PTHR32322:SF18">
    <property type="entry name" value="S-ADENOSYLMETHIONINE_S-ADENOSYLHOMOCYSTEINE TRANSPORTER"/>
    <property type="match status" value="1"/>
</dbReference>
<sequence>MTIFEIGITPPPFPLAILSLFIGGGIGVIIAGYAFICLVFGTTFLAIKIGLNAGLPPLFMAAVRFGLAGLLLLPYFSYRKIRFPKTAREYAEIAWLGVLMTAIPFAALFWAEQYLASGMASLLVATSPAFIGIFGRLKRSQIAGLAVSFAGIALVVSPDLADGEQAWRNFAAMAAIVLSEGAFAYGVVRSKKMLAGDVSPQMFNGLQMLFASALLFAISLFTEGMPAAGALSVPSAASVLYLSVVASIAASGVYYWLVKMTNPMFPTTWTIVSPVVATIAGAVLLGETFTWIGAAGTVLTLAGIFLVNRDILGMFLREKNEQGSIGVGSSD</sequence>
<gene>
    <name evidence="9" type="ORF">EAV92_00295</name>
</gene>
<feature type="transmembrane region" description="Helical" evidence="7">
    <location>
        <begin position="116"/>
        <end position="135"/>
    </location>
</feature>
<dbReference type="InterPro" id="IPR037185">
    <property type="entry name" value="EmrE-like"/>
</dbReference>
<evidence type="ECO:0000256" key="3">
    <source>
        <dbReference type="ARBA" id="ARBA00022475"/>
    </source>
</evidence>
<feature type="transmembrane region" description="Helical" evidence="7">
    <location>
        <begin position="142"/>
        <end position="161"/>
    </location>
</feature>
<feature type="transmembrane region" description="Helical" evidence="7">
    <location>
        <begin position="59"/>
        <end position="78"/>
    </location>
</feature>
<feature type="transmembrane region" description="Helical" evidence="7">
    <location>
        <begin position="90"/>
        <end position="110"/>
    </location>
</feature>
<evidence type="ECO:0000313" key="9">
    <source>
        <dbReference type="EMBL" id="AYQ71183.1"/>
    </source>
</evidence>
<feature type="transmembrane region" description="Helical" evidence="7">
    <location>
        <begin position="239"/>
        <end position="257"/>
    </location>
</feature>
<dbReference type="KEGG" id="coh:EAV92_00295"/>
<keyword evidence="5 7" id="KW-1133">Transmembrane helix</keyword>
<keyword evidence="10" id="KW-1185">Reference proteome</keyword>
<dbReference type="InterPro" id="IPR050638">
    <property type="entry name" value="AA-Vitamin_Transporters"/>
</dbReference>
<dbReference type="InterPro" id="IPR000620">
    <property type="entry name" value="EamA_dom"/>
</dbReference>
<feature type="transmembrane region" description="Helical" evidence="7">
    <location>
        <begin position="167"/>
        <end position="188"/>
    </location>
</feature>
<comment type="subcellular location">
    <subcellularLocation>
        <location evidence="1">Cell membrane</location>
        <topology evidence="1">Multi-pass membrane protein</topology>
    </subcellularLocation>
</comment>
<feature type="transmembrane region" description="Helical" evidence="7">
    <location>
        <begin position="209"/>
        <end position="233"/>
    </location>
</feature>
<feature type="transmembrane region" description="Helical" evidence="7">
    <location>
        <begin position="20"/>
        <end position="47"/>
    </location>
</feature>
<name>A0A3G3JSJ3_9BACL</name>